<keyword evidence="2" id="KW-1185">Reference proteome</keyword>
<protein>
    <submittedName>
        <fullName evidence="1">Uncharacterized protein</fullName>
    </submittedName>
</protein>
<dbReference type="EMBL" id="JAOPJF010000028">
    <property type="protein sequence ID" value="KAK1144795.1"/>
    <property type="molecule type" value="Genomic_DNA"/>
</dbReference>
<accession>A0ACC3B3N3</accession>
<name>A0ACC3B3N3_9EURO</name>
<evidence type="ECO:0000313" key="1">
    <source>
        <dbReference type="EMBL" id="KAK1144795.1"/>
    </source>
</evidence>
<dbReference type="Proteomes" id="UP001177260">
    <property type="component" value="Unassembled WGS sequence"/>
</dbReference>
<comment type="caution">
    <text evidence="1">The sequence shown here is derived from an EMBL/GenBank/DDBJ whole genome shotgun (WGS) entry which is preliminary data.</text>
</comment>
<sequence length="220" mass="24216">MGDGSDLLNGSFVTGCPWLCADKIHPQAPLKILMLHGHGQSGQKLYYKTRIFHAAIQNQIATLTNRPVEFVYLDAPICQIPGDFDSRIWVYGSHEEPEIRGLNESIHHIMSALQNKGPFLGIMGFSTGATLAVVIASILENPKRHAEFDVKTPILHFIGTLDSMIAEPLTLRLAQQCQTQNIRYFAEGHFVPRHSEIVSEVAGFIGDSFGSGMISKTGDD</sequence>
<gene>
    <name evidence="1" type="ORF">N8T08_004806</name>
</gene>
<reference evidence="1 2" key="1">
    <citation type="journal article" date="2023" name="ACS Omega">
        <title>Identification of the Neoaspergillic Acid Biosynthesis Gene Cluster by Establishing an In Vitro CRISPR-Ribonucleoprotein Genetic System in Aspergillus melleus.</title>
        <authorList>
            <person name="Yuan B."/>
            <person name="Grau M.F."/>
            <person name="Murata R.M."/>
            <person name="Torok T."/>
            <person name="Venkateswaran K."/>
            <person name="Stajich J.E."/>
            <person name="Wang C.C.C."/>
        </authorList>
    </citation>
    <scope>NUCLEOTIDE SEQUENCE [LARGE SCALE GENOMIC DNA]</scope>
    <source>
        <strain evidence="1 2">IMV 1140</strain>
    </source>
</reference>
<proteinExistence type="predicted"/>
<evidence type="ECO:0000313" key="2">
    <source>
        <dbReference type="Proteomes" id="UP001177260"/>
    </source>
</evidence>
<organism evidence="1 2">
    <name type="scientific">Aspergillus melleus</name>
    <dbReference type="NCBI Taxonomy" id="138277"/>
    <lineage>
        <taxon>Eukaryota</taxon>
        <taxon>Fungi</taxon>
        <taxon>Dikarya</taxon>
        <taxon>Ascomycota</taxon>
        <taxon>Pezizomycotina</taxon>
        <taxon>Eurotiomycetes</taxon>
        <taxon>Eurotiomycetidae</taxon>
        <taxon>Eurotiales</taxon>
        <taxon>Aspergillaceae</taxon>
        <taxon>Aspergillus</taxon>
        <taxon>Aspergillus subgen. Circumdati</taxon>
    </lineage>
</organism>